<dbReference type="CDD" id="cd12148">
    <property type="entry name" value="fungal_TF_MHR"/>
    <property type="match status" value="1"/>
</dbReference>
<comment type="caution">
    <text evidence="6">The sequence shown here is derived from an EMBL/GenBank/DDBJ whole genome shotgun (WGS) entry which is preliminary data.</text>
</comment>
<dbReference type="OrthoDB" id="1747771at2759"/>
<dbReference type="InterPro" id="IPR050613">
    <property type="entry name" value="Sec_Metabolite_Reg"/>
</dbReference>
<evidence type="ECO:0000256" key="1">
    <source>
        <dbReference type="ARBA" id="ARBA00004123"/>
    </source>
</evidence>
<dbReference type="PROSITE" id="PS00463">
    <property type="entry name" value="ZN2_CY6_FUNGAL_1"/>
    <property type="match status" value="1"/>
</dbReference>
<keyword evidence="3" id="KW-0539">Nucleus</keyword>
<dbReference type="GO" id="GO:0008270">
    <property type="term" value="F:zinc ion binding"/>
    <property type="evidence" value="ECO:0007669"/>
    <property type="project" value="InterPro"/>
</dbReference>
<feature type="compositionally biased region" description="Polar residues" evidence="4">
    <location>
        <begin position="1"/>
        <end position="16"/>
    </location>
</feature>
<accession>A0A8H3FSG2</accession>
<dbReference type="AlphaFoldDB" id="A0A8H3FSG2"/>
<feature type="compositionally biased region" description="Polar residues" evidence="4">
    <location>
        <begin position="755"/>
        <end position="771"/>
    </location>
</feature>
<dbReference type="PROSITE" id="PS50048">
    <property type="entry name" value="ZN2_CY6_FUNGAL_2"/>
    <property type="match status" value="1"/>
</dbReference>
<dbReference type="PANTHER" id="PTHR31001:SF81">
    <property type="entry name" value="ZN(II)2CYS6 TRANSCRIPTION FACTOR"/>
    <property type="match status" value="1"/>
</dbReference>
<feature type="domain" description="Zn(2)-C6 fungal-type" evidence="5">
    <location>
        <begin position="36"/>
        <end position="67"/>
    </location>
</feature>
<dbReference type="SUPFAM" id="SSF57701">
    <property type="entry name" value="Zn2/Cys6 DNA-binding domain"/>
    <property type="match status" value="1"/>
</dbReference>
<protein>
    <recommendedName>
        <fullName evidence="5">Zn(2)-C6 fungal-type domain-containing protein</fullName>
    </recommendedName>
</protein>
<keyword evidence="2" id="KW-0479">Metal-binding</keyword>
<dbReference type="GO" id="GO:0003677">
    <property type="term" value="F:DNA binding"/>
    <property type="evidence" value="ECO:0007669"/>
    <property type="project" value="InterPro"/>
</dbReference>
<reference evidence="6" key="1">
    <citation type="submission" date="2021-03" db="EMBL/GenBank/DDBJ databases">
        <authorList>
            <person name="Tagirdzhanova G."/>
        </authorList>
    </citation>
    <scope>NUCLEOTIDE SEQUENCE</scope>
</reference>
<proteinExistence type="predicted"/>
<dbReference type="Proteomes" id="UP000664534">
    <property type="component" value="Unassembled WGS sequence"/>
</dbReference>
<dbReference type="InterPro" id="IPR036864">
    <property type="entry name" value="Zn2-C6_fun-type_DNA-bd_sf"/>
</dbReference>
<evidence type="ECO:0000256" key="2">
    <source>
        <dbReference type="ARBA" id="ARBA00022723"/>
    </source>
</evidence>
<evidence type="ECO:0000313" key="7">
    <source>
        <dbReference type="Proteomes" id="UP000664534"/>
    </source>
</evidence>
<evidence type="ECO:0000313" key="6">
    <source>
        <dbReference type="EMBL" id="CAF9931391.1"/>
    </source>
</evidence>
<dbReference type="SMART" id="SM00906">
    <property type="entry name" value="Fungal_trans"/>
    <property type="match status" value="1"/>
</dbReference>
<dbReference type="Gene3D" id="4.10.240.10">
    <property type="entry name" value="Zn(2)-C6 fungal-type DNA-binding domain"/>
    <property type="match status" value="1"/>
</dbReference>
<feature type="region of interest" description="Disordered" evidence="4">
    <location>
        <begin position="662"/>
        <end position="771"/>
    </location>
</feature>
<gene>
    <name evidence="6" type="ORF">IMSHALPRED_008611</name>
</gene>
<feature type="compositionally biased region" description="Basic and acidic residues" evidence="4">
    <location>
        <begin position="708"/>
        <end position="720"/>
    </location>
</feature>
<dbReference type="PANTHER" id="PTHR31001">
    <property type="entry name" value="UNCHARACTERIZED TRANSCRIPTIONAL REGULATORY PROTEIN"/>
    <property type="match status" value="1"/>
</dbReference>
<dbReference type="CDD" id="cd00067">
    <property type="entry name" value="GAL4"/>
    <property type="match status" value="1"/>
</dbReference>
<dbReference type="SMART" id="SM00066">
    <property type="entry name" value="GAL4"/>
    <property type="match status" value="1"/>
</dbReference>
<dbReference type="InterPro" id="IPR001138">
    <property type="entry name" value="Zn2Cys6_DnaBD"/>
</dbReference>
<feature type="region of interest" description="Disordered" evidence="4">
    <location>
        <begin position="1"/>
        <end position="35"/>
    </location>
</feature>
<evidence type="ECO:0000259" key="5">
    <source>
        <dbReference type="PROSITE" id="PS50048"/>
    </source>
</evidence>
<dbReference type="GO" id="GO:0000981">
    <property type="term" value="F:DNA-binding transcription factor activity, RNA polymerase II-specific"/>
    <property type="evidence" value="ECO:0007669"/>
    <property type="project" value="InterPro"/>
</dbReference>
<evidence type="ECO:0000256" key="4">
    <source>
        <dbReference type="SAM" id="MobiDB-lite"/>
    </source>
</evidence>
<dbReference type="InterPro" id="IPR007219">
    <property type="entry name" value="XnlR_reg_dom"/>
</dbReference>
<dbReference type="EMBL" id="CAJPDT010000061">
    <property type="protein sequence ID" value="CAF9931391.1"/>
    <property type="molecule type" value="Genomic_DNA"/>
</dbReference>
<dbReference type="Pfam" id="PF04082">
    <property type="entry name" value="Fungal_trans"/>
    <property type="match status" value="1"/>
</dbReference>
<organism evidence="6 7">
    <name type="scientific">Imshaugia aleurites</name>
    <dbReference type="NCBI Taxonomy" id="172621"/>
    <lineage>
        <taxon>Eukaryota</taxon>
        <taxon>Fungi</taxon>
        <taxon>Dikarya</taxon>
        <taxon>Ascomycota</taxon>
        <taxon>Pezizomycotina</taxon>
        <taxon>Lecanoromycetes</taxon>
        <taxon>OSLEUM clade</taxon>
        <taxon>Lecanoromycetidae</taxon>
        <taxon>Lecanorales</taxon>
        <taxon>Lecanorineae</taxon>
        <taxon>Parmeliaceae</taxon>
        <taxon>Imshaugia</taxon>
    </lineage>
</organism>
<name>A0A8H3FSG2_9LECA</name>
<evidence type="ECO:0000256" key="3">
    <source>
        <dbReference type="ARBA" id="ARBA00023242"/>
    </source>
</evidence>
<dbReference type="GO" id="GO:0005634">
    <property type="term" value="C:nucleus"/>
    <property type="evidence" value="ECO:0007669"/>
    <property type="project" value="UniProtKB-SubCell"/>
</dbReference>
<comment type="subcellular location">
    <subcellularLocation>
        <location evidence="1">Nucleus</location>
    </subcellularLocation>
</comment>
<dbReference type="Pfam" id="PF00172">
    <property type="entry name" value="Zn_clus"/>
    <property type="match status" value="1"/>
</dbReference>
<keyword evidence="7" id="KW-1185">Reference proteome</keyword>
<sequence>MDGVSTTFDPDDISSQPRPPAPPTRPREKSKRPQLSCNPCRARKVKCDRIQPCTACSLHQIAELCEFDLSEAERQPILQAEALKERDKTIANLRNEMAILRGEPIKAEPTEDNIFARSGQKIKLPPKVTRKPPSPQPPPLQLQAFSGDVNDNIYFGSPGMTSVVEEFAHLAFDRTPSNLTHAVPRATDIFAFQLATSHPFPTLWTANDDTSSLVKLLPTEQDLFFYLDAFQRRAQFCSFPHVPDQCTNNEVRRFLENPEHNAALYPDMLALLFATLAQGLQDGVYDKSGGKWVAGSVEEESKRGDVYIAAAYQCLRLASFMSRPTLLVIEALVMMGPYLTNSGKFLDASALFGSTVRLAQSIGLHRDPSQLNPPAPPKEMNIRRNLWWWMIHMDQQYSMALGRPMAISSMGDCRPPEPIVPDPLVQSLSNYLVQFSILGRQILSAGYLNNDQIDKFSDDLLALQKTLPALISLDMSWLNKDKVLPGWPLDAQAGALHAKTHNFLILLNRQRIENVRRNSDGPNINFSPPVHPSVDANNVPRGRGRVLMSCRALLVAFQFFSTRVRAAMICWTMGQMAFNAAMILLLSMLETGDTQDLGAVQHTYSTFLEMNKLGIHKLAGAAVERLGLLMKEFRAGDPANETVMGQQGMMLLEDPGLQGSMPETFSPLSFRMAGGPDTPGMRREGSDAGYRTEASQLARKKAQRKSGTGREGKSKSEKRSVGKSAPRPWTDRRFSDGATPKQSRKRKANRGTPILTLSTILPGQHNFSVTPQPDVKPENELFEPIQSTYQGFHPINSPVQQQQHQQQQRHHFETTPRPQAFPQTFPQPHQHVANLAHNNQPHAASDPGDHTFAFSNQTTPGSAGNYFDDTLRHHFDGDFDLHTPYSAPPFTLPNGLPDDPSSSYTQHF</sequence>
<dbReference type="GO" id="GO:0006351">
    <property type="term" value="P:DNA-templated transcription"/>
    <property type="evidence" value="ECO:0007669"/>
    <property type="project" value="InterPro"/>
</dbReference>